<dbReference type="AlphaFoldDB" id="A0A7J5PYU1"/>
<proteinExistence type="predicted"/>
<evidence type="ECO:0000313" key="1">
    <source>
        <dbReference type="EMBL" id="KAB6148381.1"/>
    </source>
</evidence>
<name>A0A7J5PYU1_9BACE</name>
<dbReference type="RefSeq" id="WP_117595907.1">
    <property type="nucleotide sequence ID" value="NZ_WDED01000009.1"/>
</dbReference>
<gene>
    <name evidence="1" type="ORF">GA398_07455</name>
</gene>
<sequence length="73" mass="8705">MDKHSIGTNAGIVWRLMNNDHKWSYQELKEKSGLSDRELNAAIGWLAREDKIQIEEDVNTHKEVFFLFFNIYY</sequence>
<comment type="caution">
    <text evidence="1">The sequence shown here is derived from an EMBL/GenBank/DDBJ whole genome shotgun (WGS) entry which is preliminary data.</text>
</comment>
<dbReference type="InterPro" id="IPR036388">
    <property type="entry name" value="WH-like_DNA-bd_sf"/>
</dbReference>
<organism evidence="1 2">
    <name type="scientific">Bacteroides xylanisolvens</name>
    <dbReference type="NCBI Taxonomy" id="371601"/>
    <lineage>
        <taxon>Bacteria</taxon>
        <taxon>Pseudomonadati</taxon>
        <taxon>Bacteroidota</taxon>
        <taxon>Bacteroidia</taxon>
        <taxon>Bacteroidales</taxon>
        <taxon>Bacteroidaceae</taxon>
        <taxon>Bacteroides</taxon>
    </lineage>
</organism>
<dbReference type="InterPro" id="IPR019707">
    <property type="entry name" value="DUF2582"/>
</dbReference>
<dbReference type="EMBL" id="WDED01000009">
    <property type="protein sequence ID" value="KAB6148381.1"/>
    <property type="molecule type" value="Genomic_DNA"/>
</dbReference>
<dbReference type="Gene3D" id="1.10.10.10">
    <property type="entry name" value="Winged helix-like DNA-binding domain superfamily/Winged helix DNA-binding domain"/>
    <property type="match status" value="1"/>
</dbReference>
<evidence type="ECO:0000313" key="2">
    <source>
        <dbReference type="Proteomes" id="UP000434604"/>
    </source>
</evidence>
<dbReference type="Pfam" id="PF10771">
    <property type="entry name" value="DUF2582"/>
    <property type="match status" value="1"/>
</dbReference>
<reference evidence="1 2" key="1">
    <citation type="journal article" date="2019" name="Nat. Med.">
        <title>A library of human gut bacterial isolates paired with longitudinal multiomics data enables mechanistic microbiome research.</title>
        <authorList>
            <person name="Poyet M."/>
            <person name="Groussin M."/>
            <person name="Gibbons S.M."/>
            <person name="Avila-Pacheco J."/>
            <person name="Jiang X."/>
            <person name="Kearney S.M."/>
            <person name="Perrotta A.R."/>
            <person name="Berdy B."/>
            <person name="Zhao S."/>
            <person name="Lieberman T.D."/>
            <person name="Swanson P.K."/>
            <person name="Smith M."/>
            <person name="Roesemann S."/>
            <person name="Alexander J.E."/>
            <person name="Rich S.A."/>
            <person name="Livny J."/>
            <person name="Vlamakis H."/>
            <person name="Clish C."/>
            <person name="Bullock K."/>
            <person name="Deik A."/>
            <person name="Scott J."/>
            <person name="Pierce K.A."/>
            <person name="Xavier R.J."/>
            <person name="Alm E.J."/>
        </authorList>
    </citation>
    <scope>NUCLEOTIDE SEQUENCE [LARGE SCALE GENOMIC DNA]</scope>
    <source>
        <strain evidence="1 2">BIOML-A58</strain>
    </source>
</reference>
<protein>
    <submittedName>
        <fullName evidence="1">Winged helix-turn-helix domain-containing protein</fullName>
    </submittedName>
</protein>
<accession>A0A7J5PYU1</accession>
<dbReference type="Proteomes" id="UP000434604">
    <property type="component" value="Unassembled WGS sequence"/>
</dbReference>